<evidence type="ECO:0000256" key="4">
    <source>
        <dbReference type="ARBA" id="ARBA00022544"/>
    </source>
</evidence>
<evidence type="ECO:0000256" key="8">
    <source>
        <dbReference type="SAM" id="Phobius"/>
    </source>
</evidence>
<keyword evidence="3" id="KW-0813">Transport</keyword>
<gene>
    <name evidence="9" type="ORF">PGRAT_22695</name>
</gene>
<feature type="transmembrane region" description="Helical" evidence="8">
    <location>
        <begin position="138"/>
        <end position="162"/>
    </location>
</feature>
<dbReference type="Proteomes" id="UP000029500">
    <property type="component" value="Chromosome"/>
</dbReference>
<evidence type="ECO:0000256" key="5">
    <source>
        <dbReference type="ARBA" id="ARBA00022692"/>
    </source>
</evidence>
<dbReference type="STRING" id="189425.PGRAT_22695"/>
<dbReference type="eggNOG" id="COG1457">
    <property type="taxonomic scope" value="Bacteria"/>
</dbReference>
<dbReference type="InterPro" id="IPR004761">
    <property type="entry name" value="Spore_GerAB"/>
</dbReference>
<accession>A0A089MF84</accession>
<dbReference type="RefSeq" id="WP_025704915.1">
    <property type="nucleotide sequence ID" value="NZ_CP009287.1"/>
</dbReference>
<feature type="transmembrane region" description="Helical" evidence="8">
    <location>
        <begin position="270"/>
        <end position="294"/>
    </location>
</feature>
<feature type="transmembrane region" description="Helical" evidence="8">
    <location>
        <begin position="37"/>
        <end position="54"/>
    </location>
</feature>
<evidence type="ECO:0000256" key="2">
    <source>
        <dbReference type="ARBA" id="ARBA00007998"/>
    </source>
</evidence>
<feature type="transmembrane region" description="Helical" evidence="8">
    <location>
        <begin position="336"/>
        <end position="357"/>
    </location>
</feature>
<keyword evidence="5 8" id="KW-0812">Transmembrane</keyword>
<feature type="transmembrane region" description="Helical" evidence="8">
    <location>
        <begin position="12"/>
        <end position="31"/>
    </location>
</feature>
<dbReference type="HOGENOM" id="CLU_047547_1_1_9"/>
<feature type="transmembrane region" description="Helical" evidence="8">
    <location>
        <begin position="217"/>
        <end position="240"/>
    </location>
</feature>
<feature type="transmembrane region" description="Helical" evidence="8">
    <location>
        <begin position="75"/>
        <end position="93"/>
    </location>
</feature>
<reference evidence="9 10" key="1">
    <citation type="submission" date="2014-08" db="EMBL/GenBank/DDBJ databases">
        <title>Comparative genomics of the Paenibacillus odorifer group.</title>
        <authorList>
            <person name="den Bakker H.C."/>
            <person name="Tsai Y.-C."/>
            <person name="Martin N."/>
            <person name="Korlach J."/>
            <person name="Wiedmann M."/>
        </authorList>
    </citation>
    <scope>NUCLEOTIDE SEQUENCE [LARGE SCALE GENOMIC DNA]</scope>
    <source>
        <strain evidence="9 10">DSM 15220</strain>
    </source>
</reference>
<keyword evidence="4" id="KW-0309">Germination</keyword>
<dbReference type="NCBIfam" id="TIGR00912">
    <property type="entry name" value="2A0309"/>
    <property type="match status" value="1"/>
</dbReference>
<feature type="transmembrane region" description="Helical" evidence="8">
    <location>
        <begin position="182"/>
        <end position="205"/>
    </location>
</feature>
<keyword evidence="6 8" id="KW-1133">Transmembrane helix</keyword>
<feature type="transmembrane region" description="Helical" evidence="8">
    <location>
        <begin position="306"/>
        <end position="324"/>
    </location>
</feature>
<evidence type="ECO:0000256" key="6">
    <source>
        <dbReference type="ARBA" id="ARBA00022989"/>
    </source>
</evidence>
<comment type="subcellular location">
    <subcellularLocation>
        <location evidence="1">Membrane</location>
        <topology evidence="1">Multi-pass membrane protein</topology>
    </subcellularLocation>
</comment>
<feature type="transmembrane region" description="Helical" evidence="8">
    <location>
        <begin position="105"/>
        <end position="126"/>
    </location>
</feature>
<dbReference type="AlphaFoldDB" id="A0A089MF84"/>
<proteinExistence type="inferred from homology"/>
<dbReference type="Pfam" id="PF03845">
    <property type="entry name" value="Spore_permease"/>
    <property type="match status" value="1"/>
</dbReference>
<evidence type="ECO:0000256" key="1">
    <source>
        <dbReference type="ARBA" id="ARBA00004141"/>
    </source>
</evidence>
<dbReference type="KEGG" id="pgm:PGRAT_22695"/>
<evidence type="ECO:0000256" key="7">
    <source>
        <dbReference type="ARBA" id="ARBA00023136"/>
    </source>
</evidence>
<sequence>MSQRNTIRVSELAITISLFEVGSTTLFFIGGEAKQDAWLAMLLGALAGLFLLLMHLSIHHQEPALDLFLLFRSYMGKYVGTFVNLLFVGYFSYEASRNLRDFGEITVMTLLNRTSLWIIMLIVILVVSNSVRYGHRVLFLMCVIFLPVMLFSYVLISILIPVTGLFHFEFMFPVLESGWKPVLNAAIPEIVSFPFGQTVLFLVFYPYARTGKKLNKAVIISYIITALSLTFINQLNIFVLGPKIALYSTLPLLETVQLIDLAEVFERMDALFTMLLFLGLGVKMGAFFNGATIGLEKITGIAYKKWVLPVALLIYGMSFLSPNYTHHIVTGRQVVLNYLFPVFQIVLPLLLFITILIRKRKKRTNRSSPEKT</sequence>
<comment type="similarity">
    <text evidence="2">Belongs to the amino acid-polyamine-organocation (APC) superfamily. Spore germination protein (SGP) (TC 2.A.3.9) family.</text>
</comment>
<organism evidence="9 10">
    <name type="scientific">Paenibacillus graminis</name>
    <dbReference type="NCBI Taxonomy" id="189425"/>
    <lineage>
        <taxon>Bacteria</taxon>
        <taxon>Bacillati</taxon>
        <taxon>Bacillota</taxon>
        <taxon>Bacilli</taxon>
        <taxon>Bacillales</taxon>
        <taxon>Paenibacillaceae</taxon>
        <taxon>Paenibacillus</taxon>
    </lineage>
</organism>
<name>A0A089MF84_9BACL</name>
<dbReference type="GO" id="GO:0016020">
    <property type="term" value="C:membrane"/>
    <property type="evidence" value="ECO:0007669"/>
    <property type="project" value="UniProtKB-SubCell"/>
</dbReference>
<dbReference type="PANTHER" id="PTHR34975:SF2">
    <property type="entry name" value="SPORE GERMINATION PROTEIN A2"/>
    <property type="match status" value="1"/>
</dbReference>
<evidence type="ECO:0000313" key="9">
    <source>
        <dbReference type="EMBL" id="AIQ70143.1"/>
    </source>
</evidence>
<dbReference type="EMBL" id="CP009287">
    <property type="protein sequence ID" value="AIQ70143.1"/>
    <property type="molecule type" value="Genomic_DNA"/>
</dbReference>
<evidence type="ECO:0000256" key="3">
    <source>
        <dbReference type="ARBA" id="ARBA00022448"/>
    </source>
</evidence>
<evidence type="ECO:0000313" key="10">
    <source>
        <dbReference type="Proteomes" id="UP000029500"/>
    </source>
</evidence>
<dbReference type="GO" id="GO:0009847">
    <property type="term" value="P:spore germination"/>
    <property type="evidence" value="ECO:0007669"/>
    <property type="project" value="InterPro"/>
</dbReference>
<dbReference type="OrthoDB" id="2840438at2"/>
<dbReference type="PANTHER" id="PTHR34975">
    <property type="entry name" value="SPORE GERMINATION PROTEIN A2"/>
    <property type="match status" value="1"/>
</dbReference>
<keyword evidence="10" id="KW-1185">Reference proteome</keyword>
<protein>
    <submittedName>
        <fullName evidence="9">Spore gernimation protein</fullName>
    </submittedName>
</protein>
<keyword evidence="7 8" id="KW-0472">Membrane</keyword>